<protein>
    <submittedName>
        <fullName evidence="1">Uncharacterized protein</fullName>
    </submittedName>
</protein>
<proteinExistence type="predicted"/>
<organism evidence="1 2">
    <name type="scientific">Smittium culicis</name>
    <dbReference type="NCBI Taxonomy" id="133412"/>
    <lineage>
        <taxon>Eukaryota</taxon>
        <taxon>Fungi</taxon>
        <taxon>Fungi incertae sedis</taxon>
        <taxon>Zoopagomycota</taxon>
        <taxon>Kickxellomycotina</taxon>
        <taxon>Harpellomycetes</taxon>
        <taxon>Harpellales</taxon>
        <taxon>Legeriomycetaceae</taxon>
        <taxon>Smittium</taxon>
    </lineage>
</organism>
<keyword evidence="2" id="KW-1185">Reference proteome</keyword>
<comment type="caution">
    <text evidence="1">The sequence shown here is derived from an EMBL/GenBank/DDBJ whole genome shotgun (WGS) entry which is preliminary data.</text>
</comment>
<name>A0A1R1YGT4_9FUNG</name>
<gene>
    <name evidence="1" type="ORF">AYI70_g487</name>
</gene>
<reference evidence="1 2" key="1">
    <citation type="submission" date="2017-01" db="EMBL/GenBank/DDBJ databases">
        <authorList>
            <person name="Mah S.A."/>
            <person name="Swanson W.J."/>
            <person name="Moy G.W."/>
            <person name="Vacquier V.D."/>
        </authorList>
    </citation>
    <scope>NUCLEOTIDE SEQUENCE [LARGE SCALE GENOMIC DNA]</scope>
    <source>
        <strain evidence="1 2">GSMNP</strain>
    </source>
</reference>
<evidence type="ECO:0000313" key="2">
    <source>
        <dbReference type="Proteomes" id="UP000187283"/>
    </source>
</evidence>
<dbReference type="EMBL" id="LSSN01000075">
    <property type="protein sequence ID" value="OMJ26025.1"/>
    <property type="molecule type" value="Genomic_DNA"/>
</dbReference>
<evidence type="ECO:0000313" key="1">
    <source>
        <dbReference type="EMBL" id="OMJ26025.1"/>
    </source>
</evidence>
<dbReference type="Proteomes" id="UP000187283">
    <property type="component" value="Unassembled WGS sequence"/>
</dbReference>
<accession>A0A1R1YGT4</accession>
<dbReference type="AlphaFoldDB" id="A0A1R1YGT4"/>
<sequence>MIEVFRYENLAEDQIFACDGIYSGAASIRKVFFWKLSKLELLGIGPKNGDPHQGNVPQSSFNQIMASLKQSQQIPYLWTDGIEISAKIHRQGTVVFLSPFFLEN</sequence>